<evidence type="ECO:0000256" key="4">
    <source>
        <dbReference type="ARBA" id="ARBA00023163"/>
    </source>
</evidence>
<dbReference type="GO" id="GO:0005524">
    <property type="term" value="F:ATP binding"/>
    <property type="evidence" value="ECO:0007669"/>
    <property type="project" value="UniProtKB-KW"/>
</dbReference>
<protein>
    <recommendedName>
        <fullName evidence="5">Sigma-54 factor interaction domain-containing protein</fullName>
    </recommendedName>
</protein>
<dbReference type="SUPFAM" id="SSF46689">
    <property type="entry name" value="Homeodomain-like"/>
    <property type="match status" value="1"/>
</dbReference>
<dbReference type="InterPro" id="IPR009057">
    <property type="entry name" value="Homeodomain-like_sf"/>
</dbReference>
<dbReference type="InterPro" id="IPR002197">
    <property type="entry name" value="HTH_Fis"/>
</dbReference>
<dbReference type="Proteomes" id="UP000077469">
    <property type="component" value="Chromosome"/>
</dbReference>
<keyword evidence="7" id="KW-1185">Reference proteome</keyword>
<evidence type="ECO:0000313" key="7">
    <source>
        <dbReference type="Proteomes" id="UP000077469"/>
    </source>
</evidence>
<keyword evidence="1" id="KW-0547">Nucleotide-binding</keyword>
<gene>
    <name evidence="6" type="ORF">AJ81_10660</name>
</gene>
<accession>A0A0X1KUI7</accession>
<dbReference type="InterPro" id="IPR058031">
    <property type="entry name" value="AAA_lid_NorR"/>
</dbReference>
<dbReference type="InterPro" id="IPR002078">
    <property type="entry name" value="Sigma_54_int"/>
</dbReference>
<dbReference type="Gene3D" id="1.10.8.60">
    <property type="match status" value="1"/>
</dbReference>
<evidence type="ECO:0000256" key="1">
    <source>
        <dbReference type="ARBA" id="ARBA00022741"/>
    </source>
</evidence>
<dbReference type="Pfam" id="PF25601">
    <property type="entry name" value="AAA_lid_14"/>
    <property type="match status" value="1"/>
</dbReference>
<dbReference type="PROSITE" id="PS50045">
    <property type="entry name" value="SIGMA54_INTERACT_4"/>
    <property type="match status" value="1"/>
</dbReference>
<dbReference type="Pfam" id="PF02954">
    <property type="entry name" value="HTH_8"/>
    <property type="match status" value="1"/>
</dbReference>
<dbReference type="Gene3D" id="1.10.10.60">
    <property type="entry name" value="Homeodomain-like"/>
    <property type="match status" value="1"/>
</dbReference>
<dbReference type="STRING" id="1123384.AJ81_10660"/>
<keyword evidence="2" id="KW-0067">ATP-binding</keyword>
<dbReference type="OrthoDB" id="36846at2"/>
<dbReference type="PaxDb" id="1123384-AJ81_10660"/>
<dbReference type="PANTHER" id="PTHR32071">
    <property type="entry name" value="TRANSCRIPTIONAL REGULATORY PROTEIN"/>
    <property type="match status" value="1"/>
</dbReference>
<dbReference type="SUPFAM" id="SSF52540">
    <property type="entry name" value="P-loop containing nucleoside triphosphate hydrolases"/>
    <property type="match status" value="1"/>
</dbReference>
<evidence type="ECO:0000256" key="3">
    <source>
        <dbReference type="ARBA" id="ARBA00023015"/>
    </source>
</evidence>
<dbReference type="AlphaFoldDB" id="A0A0X1KUI7"/>
<keyword evidence="4" id="KW-0804">Transcription</keyword>
<proteinExistence type="predicted"/>
<dbReference type="GO" id="GO:0006355">
    <property type="term" value="P:regulation of DNA-templated transcription"/>
    <property type="evidence" value="ECO:0007669"/>
    <property type="project" value="InterPro"/>
</dbReference>
<sequence length="310" mass="36257">MIKVLLPSNVLGSVELSSSKERLFVDFYDEDDYDKKLLEEFWDVVMGPKKFDNPTTIFVSSMDGVTMAIRYLESRLELDELKRKHEVLYNFAELQGLTAHEILRELQKLRNGCEKAIAFVAERGVHLLAYLEYFSAGKYVQHEEGIFEVNLNGKTKKIVFSDLPVEGFHNLRIPPLRERKNDIPYMVDWVLSSIHQKHRYLPLKFPSEEIMDLFLKYDWPGNTEELVKVVHMYAAGLDVVSYFVNSIPSRAEQDLRLPEYVKKVVTSVEKRAIRLFLEKYNWNRKKVASALGLNYKTLCYKIKKYGITKR</sequence>
<evidence type="ECO:0000259" key="5">
    <source>
        <dbReference type="PROSITE" id="PS50045"/>
    </source>
</evidence>
<dbReference type="GO" id="GO:0043565">
    <property type="term" value="F:sequence-specific DNA binding"/>
    <property type="evidence" value="ECO:0007669"/>
    <property type="project" value="InterPro"/>
</dbReference>
<dbReference type="PRINTS" id="PR01590">
    <property type="entry name" value="HTHFIS"/>
</dbReference>
<evidence type="ECO:0000256" key="2">
    <source>
        <dbReference type="ARBA" id="ARBA00022840"/>
    </source>
</evidence>
<organism evidence="6 7">
    <name type="scientific">Pseudothermotoga hypogea DSM 11164 = NBRC 106472</name>
    <dbReference type="NCBI Taxonomy" id="1123384"/>
    <lineage>
        <taxon>Bacteria</taxon>
        <taxon>Thermotogati</taxon>
        <taxon>Thermotogota</taxon>
        <taxon>Thermotogae</taxon>
        <taxon>Thermotogales</taxon>
        <taxon>Thermotogaceae</taxon>
        <taxon>Pseudothermotoga</taxon>
    </lineage>
</organism>
<feature type="domain" description="Sigma-54 factor interaction" evidence="5">
    <location>
        <begin position="171"/>
        <end position="235"/>
    </location>
</feature>
<dbReference type="RefSeq" id="WP_031502832.1">
    <property type="nucleotide sequence ID" value="NC_022795.1"/>
</dbReference>
<name>A0A0X1KUI7_9THEM</name>
<dbReference type="KEGG" id="phy:AJ81_10660"/>
<evidence type="ECO:0000313" key="6">
    <source>
        <dbReference type="EMBL" id="AJC74935.1"/>
    </source>
</evidence>
<dbReference type="EMBL" id="CP007141">
    <property type="protein sequence ID" value="AJC74935.1"/>
    <property type="molecule type" value="Genomic_DNA"/>
</dbReference>
<dbReference type="PANTHER" id="PTHR32071:SF57">
    <property type="entry name" value="C4-DICARBOXYLATE TRANSPORT TRANSCRIPTIONAL REGULATORY PROTEIN DCTD"/>
    <property type="match status" value="1"/>
</dbReference>
<reference evidence="6 7" key="1">
    <citation type="submission" date="2014-01" db="EMBL/GenBank/DDBJ databases">
        <title>Genome sequencing of Thermotog hypogea.</title>
        <authorList>
            <person name="Zhang X."/>
            <person name="Alvare G."/>
            <person name="Fristensky B."/>
            <person name="Chen L."/>
            <person name="Suen T."/>
            <person name="Chen Q."/>
            <person name="Ma K."/>
        </authorList>
    </citation>
    <scope>NUCLEOTIDE SEQUENCE [LARGE SCALE GENOMIC DNA]</scope>
    <source>
        <strain evidence="6 7">DSM 11164</strain>
    </source>
</reference>
<dbReference type="InterPro" id="IPR027417">
    <property type="entry name" value="P-loop_NTPase"/>
</dbReference>
<dbReference type="PATRIC" id="fig|1123384.7.peg.2138"/>
<keyword evidence="3" id="KW-0805">Transcription regulation</keyword>